<evidence type="ECO:0000313" key="3">
    <source>
        <dbReference type="EMBL" id="CAG74971.1"/>
    </source>
</evidence>
<dbReference type="Gene3D" id="1.10.357.10">
    <property type="entry name" value="Tetracycline Repressor, domain 2"/>
    <property type="match status" value="1"/>
</dbReference>
<protein>
    <submittedName>
        <fullName evidence="3">TetR-family transcriptional regulator</fullName>
    </submittedName>
</protein>
<dbReference type="HOGENOM" id="CLU_1214024_0_0_6"/>
<proteinExistence type="predicted"/>
<dbReference type="EMBL" id="BX950851">
    <property type="protein sequence ID" value="CAG74971.1"/>
    <property type="molecule type" value="Genomic_DNA"/>
</dbReference>
<dbReference type="InterPro" id="IPR009057">
    <property type="entry name" value="Homeodomain-like_sf"/>
</dbReference>
<keyword evidence="1" id="KW-0238">DNA-binding</keyword>
<dbReference type="Pfam" id="PF00440">
    <property type="entry name" value="TetR_N"/>
    <property type="match status" value="1"/>
</dbReference>
<accession>Q6D5H1</accession>
<organism evidence="3 4">
    <name type="scientific">Pectobacterium atrosepticum (strain SCRI 1043 / ATCC BAA-672)</name>
    <name type="common">Erwinia carotovora subsp. atroseptica</name>
    <dbReference type="NCBI Taxonomy" id="218491"/>
    <lineage>
        <taxon>Bacteria</taxon>
        <taxon>Pseudomonadati</taxon>
        <taxon>Pseudomonadota</taxon>
        <taxon>Gammaproteobacteria</taxon>
        <taxon>Enterobacterales</taxon>
        <taxon>Pectobacteriaceae</taxon>
        <taxon>Pectobacterium</taxon>
    </lineage>
</organism>
<dbReference type="KEGG" id="eca:ECA2069"/>
<feature type="domain" description="HTH tetR-type" evidence="2">
    <location>
        <begin position="43"/>
        <end position="88"/>
    </location>
</feature>
<evidence type="ECO:0000256" key="1">
    <source>
        <dbReference type="ARBA" id="ARBA00023125"/>
    </source>
</evidence>
<keyword evidence="4" id="KW-1185">Reference proteome</keyword>
<dbReference type="GO" id="GO:0003677">
    <property type="term" value="F:DNA binding"/>
    <property type="evidence" value="ECO:0007669"/>
    <property type="project" value="UniProtKB-KW"/>
</dbReference>
<dbReference type="AlphaFoldDB" id="Q6D5H1"/>
<reference evidence="3" key="1">
    <citation type="submission" date="2004-02" db="EMBL/GenBank/DDBJ databases">
        <title>The genome sequence of the enterobacterial phytopathogen Erwinia carotovora subsp. atroseptica SCRI1043 and functional genomic identification of novel virulence factors.</title>
        <authorList>
            <person name="Bell K.S."/>
            <person name="Sebaihia M."/>
            <person name="Pritchard L."/>
            <person name="Holden M."/>
            <person name="Hyman L.J."/>
            <person name="Holeva M.C."/>
            <person name="Thomson N.R."/>
            <person name="Bentley S.D."/>
            <person name="Churcher C."/>
            <person name="Mungall K."/>
            <person name="Atkin R."/>
            <person name="Bason N."/>
            <person name="Brooks K."/>
            <person name="Chillingworth T."/>
            <person name="Clark K."/>
            <person name="Doggett J."/>
            <person name="Fraser A."/>
            <person name="Hance Z."/>
            <person name="Hauser H."/>
            <person name="Jagels K."/>
            <person name="Moule S."/>
            <person name="Norbertczak H."/>
            <person name="Ormond D."/>
            <person name="Price C."/>
            <person name="Quail M.A."/>
            <person name="Sanders M."/>
            <person name="Walker D."/>
            <person name="Whitehead S."/>
            <person name="Salmond G.P.C."/>
            <person name="Birch P.R.J."/>
            <person name="Barrell B.G."/>
            <person name="Parkhill J."/>
            <person name="Toth I.K."/>
        </authorList>
    </citation>
    <scope>NUCLEOTIDE SEQUENCE</scope>
    <source>
        <strain evidence="3">SCRI1043</strain>
    </source>
</reference>
<dbReference type="SMR" id="Q6D5H1"/>
<dbReference type="Proteomes" id="UP000007966">
    <property type="component" value="Chromosome"/>
</dbReference>
<name>Q6D5H1_PECAS</name>
<dbReference type="InterPro" id="IPR001647">
    <property type="entry name" value="HTH_TetR"/>
</dbReference>
<dbReference type="SUPFAM" id="SSF46689">
    <property type="entry name" value="Homeodomain-like"/>
    <property type="match status" value="1"/>
</dbReference>
<dbReference type="DNASU" id="2881837"/>
<dbReference type="STRING" id="218491.ECA2069"/>
<dbReference type="eggNOG" id="COG1309">
    <property type="taxonomic scope" value="Bacteria"/>
</dbReference>
<evidence type="ECO:0000259" key="2">
    <source>
        <dbReference type="Pfam" id="PF00440"/>
    </source>
</evidence>
<evidence type="ECO:0000313" key="4">
    <source>
        <dbReference type="Proteomes" id="UP000007966"/>
    </source>
</evidence>
<gene>
    <name evidence="3" type="ordered locus">ECA2069</name>
</gene>
<sequence length="224" mass="25935">MWFSLTYAIIMHSLTTTRKMLQRLDVYLTSFEWGNFSKSKLSILQAFLKIATKDGYDAVSMRSLAKAVDLKPPTMYSHFPAGKDQIVSSAFRWHYYSFAMAVKEGLSQSETLEEYWSALIRVHIIQQIKHPENDLFDMLMATDRLGSILPTDLRSEMIEWLSFCDFMYESIATDLGIDDAKQKSKIIRVTLDGANSWWKWDDSQENLEECIRYAERIAAGILKI</sequence>